<evidence type="ECO:0000313" key="3">
    <source>
        <dbReference type="Proteomes" id="UP000184159"/>
    </source>
</evidence>
<name>A0A1M5ECZ8_VIBGA</name>
<proteinExistence type="inferred from homology"/>
<organism evidence="2 3">
    <name type="scientific">Vibrio gazogenes DSM 21264 = NBRC 103151</name>
    <dbReference type="NCBI Taxonomy" id="1123492"/>
    <lineage>
        <taxon>Bacteria</taxon>
        <taxon>Pseudomonadati</taxon>
        <taxon>Pseudomonadota</taxon>
        <taxon>Gammaproteobacteria</taxon>
        <taxon>Vibrionales</taxon>
        <taxon>Vibrionaceae</taxon>
        <taxon>Vibrio</taxon>
    </lineage>
</organism>
<comment type="similarity">
    <text evidence="1">Belongs to the UPF0231 family.</text>
</comment>
<sequence length="156" mass="18177">MNNDADAGGQVPVSDATSVYTRCWFDCISMNLGIMEFEFRKNILLGEYYAAFNMEHAVISRFLEDEINAERTMIEQILQLLQSAYQDDLTEQVWFGREISLKILEGEVTIFENTLTHANHHDFEDEFELYESESIATCGLDDFESMLMQWQQFTQN</sequence>
<keyword evidence="3" id="KW-1185">Reference proteome</keyword>
<dbReference type="Pfam" id="PF06062">
    <property type="entry name" value="UPF0231"/>
    <property type="match status" value="1"/>
</dbReference>
<dbReference type="Proteomes" id="UP000184159">
    <property type="component" value="Unassembled WGS sequence"/>
</dbReference>
<dbReference type="InterPro" id="IPR008249">
    <property type="entry name" value="UPF0231"/>
</dbReference>
<evidence type="ECO:0000256" key="1">
    <source>
        <dbReference type="ARBA" id="ARBA00005367"/>
    </source>
</evidence>
<dbReference type="AlphaFoldDB" id="A0A1M5ECZ8"/>
<gene>
    <name evidence="2" type="ORF">SAMN02745781_03144</name>
</gene>
<protein>
    <submittedName>
        <fullName evidence="2">Uncharacterized protein</fullName>
    </submittedName>
</protein>
<reference evidence="3" key="1">
    <citation type="submission" date="2016-11" db="EMBL/GenBank/DDBJ databases">
        <authorList>
            <person name="Varghese N."/>
            <person name="Submissions S."/>
        </authorList>
    </citation>
    <scope>NUCLEOTIDE SEQUENCE [LARGE SCALE GENOMIC DNA]</scope>
    <source>
        <strain evidence="3">DSM 21264</strain>
    </source>
</reference>
<evidence type="ECO:0000313" key="2">
    <source>
        <dbReference type="EMBL" id="SHF77014.1"/>
    </source>
</evidence>
<dbReference type="EMBL" id="FQUH01000016">
    <property type="protein sequence ID" value="SHF77014.1"/>
    <property type="molecule type" value="Genomic_DNA"/>
</dbReference>
<accession>A0A1M5ECZ8</accession>